<organism evidence="1 2">
    <name type="scientific">Arthrobotrys conoides</name>
    <dbReference type="NCBI Taxonomy" id="74498"/>
    <lineage>
        <taxon>Eukaryota</taxon>
        <taxon>Fungi</taxon>
        <taxon>Dikarya</taxon>
        <taxon>Ascomycota</taxon>
        <taxon>Pezizomycotina</taxon>
        <taxon>Orbiliomycetes</taxon>
        <taxon>Orbiliales</taxon>
        <taxon>Orbiliaceae</taxon>
        <taxon>Arthrobotrys</taxon>
    </lineage>
</organism>
<evidence type="ECO:0000313" key="2">
    <source>
        <dbReference type="Proteomes" id="UP001307849"/>
    </source>
</evidence>
<dbReference type="AlphaFoldDB" id="A0AAN8NA29"/>
<keyword evidence="2" id="KW-1185">Reference proteome</keyword>
<accession>A0AAN8NA29</accession>
<protein>
    <submittedName>
        <fullName evidence="1">Uncharacterized protein</fullName>
    </submittedName>
</protein>
<gene>
    <name evidence="1" type="ORF">TWF506_011154</name>
</gene>
<comment type="caution">
    <text evidence="1">The sequence shown here is derived from an EMBL/GenBank/DDBJ whole genome shotgun (WGS) entry which is preliminary data.</text>
</comment>
<dbReference type="Proteomes" id="UP001307849">
    <property type="component" value="Unassembled WGS sequence"/>
</dbReference>
<dbReference type="EMBL" id="JAVHJM010000009">
    <property type="protein sequence ID" value="KAK6506234.1"/>
    <property type="molecule type" value="Genomic_DNA"/>
</dbReference>
<sequence length="157" mass="17458">MLVPRTMHILADLPAFCARRGEMDKSTALRKFKRHLHKTGQVHSLLELLKPGHGCYGRAIATIWPNDLSEGTKKARFLVTGRPKIKGTPKHIRIPIREKKISKRSGGGGSGGRVKATGVAFVNTSQYFDPMALGLSKEMAKLILEERIDYMDCSMDI</sequence>
<name>A0AAN8NA29_9PEZI</name>
<proteinExistence type="predicted"/>
<evidence type="ECO:0000313" key="1">
    <source>
        <dbReference type="EMBL" id="KAK6506234.1"/>
    </source>
</evidence>
<reference evidence="1 2" key="1">
    <citation type="submission" date="2019-10" db="EMBL/GenBank/DDBJ databases">
        <authorList>
            <person name="Palmer J.M."/>
        </authorList>
    </citation>
    <scope>NUCLEOTIDE SEQUENCE [LARGE SCALE GENOMIC DNA]</scope>
    <source>
        <strain evidence="1 2">TWF506</strain>
    </source>
</reference>